<dbReference type="InterPro" id="IPR014756">
    <property type="entry name" value="Ig_E-set"/>
</dbReference>
<dbReference type="EMBL" id="AKGD01000001">
    <property type="protein sequence ID" value="EIT71198.1"/>
    <property type="molecule type" value="Genomic_DNA"/>
</dbReference>
<evidence type="ECO:0000259" key="1">
    <source>
        <dbReference type="Pfam" id="PF13501"/>
    </source>
</evidence>
<dbReference type="SUPFAM" id="SSF81296">
    <property type="entry name" value="E set domains"/>
    <property type="match status" value="1"/>
</dbReference>
<protein>
    <recommendedName>
        <fullName evidence="1">Ig-like SoxY domain-containing protein</fullName>
    </recommendedName>
</protein>
<dbReference type="Pfam" id="PF13501">
    <property type="entry name" value="SoxY"/>
    <property type="match status" value="1"/>
</dbReference>
<evidence type="ECO:0000313" key="2">
    <source>
        <dbReference type="EMBL" id="EIT71198.1"/>
    </source>
</evidence>
<name>I8TC33_9GAMM</name>
<dbReference type="PATRIC" id="fig|1172194.4.peg.1285"/>
<accession>I8TC33</accession>
<dbReference type="InterPro" id="IPR032711">
    <property type="entry name" value="SoxY"/>
</dbReference>
<dbReference type="Proteomes" id="UP000003704">
    <property type="component" value="Unassembled WGS sequence"/>
</dbReference>
<dbReference type="STRING" id="1172194.WQQ_13350"/>
<dbReference type="InterPro" id="IPR013783">
    <property type="entry name" value="Ig-like_fold"/>
</dbReference>
<sequence length="295" mass="31839">MGRSQHAPLHAAIEVSIRAKADEQQGDAMRNRSTRRGAGLRRAATFVIATLVSNPAFAETKLPDDPLRSPVWAFMVKRYLGDAPVVIDDRVRVIMPAAAEDPLAVPVEISADGLDGVEQVLVYADLNPLPKILEYFPKRARPNLQFRFKVEQSTPVRAAMKTRDGVWHLGGAWLSAAGGGCTAPSMGTGSGLWHEQLGKVSGRIWPQNNGSERLRIRVMHPMDTGLAPGIPVFHIETLTLRDAEGSVLAVLKPYEPVSENPMLSFDLQSQGSVVVSGRDIQGNLIEATVAAGAAK</sequence>
<gene>
    <name evidence="2" type="ORF">WQQ_13350</name>
</gene>
<dbReference type="Gene3D" id="2.60.40.10">
    <property type="entry name" value="Immunoglobulins"/>
    <property type="match status" value="1"/>
</dbReference>
<dbReference type="Gene3D" id="2.60.40.2470">
    <property type="entry name" value="SoxY domain"/>
    <property type="match status" value="1"/>
</dbReference>
<proteinExistence type="predicted"/>
<feature type="domain" description="Ig-like SoxY" evidence="1">
    <location>
        <begin position="77"/>
        <end position="181"/>
    </location>
</feature>
<dbReference type="InterPro" id="IPR038162">
    <property type="entry name" value="SoxY_sf"/>
</dbReference>
<keyword evidence="3" id="KW-1185">Reference proteome</keyword>
<dbReference type="AlphaFoldDB" id="I8TC33"/>
<dbReference type="NCBIfam" id="TIGR04557">
    <property type="entry name" value="fuse_rel_SoxYZ"/>
    <property type="match status" value="1"/>
</dbReference>
<comment type="caution">
    <text evidence="2">The sequence shown here is derived from an EMBL/GenBank/DDBJ whole genome shotgun (WGS) entry which is preliminary data.</text>
</comment>
<reference evidence="2 3" key="1">
    <citation type="journal article" date="2012" name="J. Bacteriol.">
        <title>Genome Sequence of n-Alkane-Degrading Hydrocarboniphaga effusa Strain AP103T (ATCC BAA-332T).</title>
        <authorList>
            <person name="Chang H.K."/>
            <person name="Zylstra G.J."/>
            <person name="Chae J.C."/>
        </authorList>
    </citation>
    <scope>NUCLEOTIDE SEQUENCE [LARGE SCALE GENOMIC DNA]</scope>
    <source>
        <strain evidence="2 3">AP103</strain>
    </source>
</reference>
<dbReference type="InterPro" id="IPR030831">
    <property type="entry name" value="Fuse-rel_SoxYZ"/>
</dbReference>
<organism evidence="2 3">
    <name type="scientific">Hydrocarboniphaga effusa AP103</name>
    <dbReference type="NCBI Taxonomy" id="1172194"/>
    <lineage>
        <taxon>Bacteria</taxon>
        <taxon>Pseudomonadati</taxon>
        <taxon>Pseudomonadota</taxon>
        <taxon>Gammaproteobacteria</taxon>
        <taxon>Nevskiales</taxon>
        <taxon>Nevskiaceae</taxon>
        <taxon>Hydrocarboniphaga</taxon>
    </lineage>
</organism>
<evidence type="ECO:0000313" key="3">
    <source>
        <dbReference type="Proteomes" id="UP000003704"/>
    </source>
</evidence>